<dbReference type="Pfam" id="PF00076">
    <property type="entry name" value="RRM_1"/>
    <property type="match status" value="1"/>
</dbReference>
<dbReference type="GO" id="GO:0071011">
    <property type="term" value="C:precatalytic spliceosome"/>
    <property type="evidence" value="ECO:0007669"/>
    <property type="project" value="TreeGrafter"/>
</dbReference>
<dbReference type="InterPro" id="IPR051847">
    <property type="entry name" value="RNA_proc/Spliceosome_comp"/>
</dbReference>
<dbReference type="Gene3D" id="3.30.70.330">
    <property type="match status" value="1"/>
</dbReference>
<dbReference type="EMBL" id="CABFWN010000004">
    <property type="protein sequence ID" value="VUG19008.1"/>
    <property type="molecule type" value="Genomic_DNA"/>
</dbReference>
<dbReference type="GO" id="GO:0000398">
    <property type="term" value="P:mRNA splicing, via spliceosome"/>
    <property type="evidence" value="ECO:0007669"/>
    <property type="project" value="TreeGrafter"/>
</dbReference>
<dbReference type="InterPro" id="IPR035979">
    <property type="entry name" value="RBD_domain_sf"/>
</dbReference>
<name>A0A7D9H2E2_DEKBR</name>
<dbReference type="Proteomes" id="UP000478008">
    <property type="component" value="Unassembled WGS sequence"/>
</dbReference>
<dbReference type="AlphaFoldDB" id="A0A7D9H2E2"/>
<accession>A0A7D9H2E2</accession>
<evidence type="ECO:0000256" key="2">
    <source>
        <dbReference type="PROSITE-ProRule" id="PRU00176"/>
    </source>
</evidence>
<dbReference type="SMART" id="SM00360">
    <property type="entry name" value="RRM"/>
    <property type="match status" value="1"/>
</dbReference>
<dbReference type="InterPro" id="IPR000504">
    <property type="entry name" value="RRM_dom"/>
</dbReference>
<dbReference type="GO" id="GO:0071013">
    <property type="term" value="C:catalytic step 2 spliceosome"/>
    <property type="evidence" value="ECO:0007669"/>
    <property type="project" value="TreeGrafter"/>
</dbReference>
<keyword evidence="5" id="KW-1185">Reference proteome</keyword>
<dbReference type="GO" id="GO:0005686">
    <property type="term" value="C:U2 snRNP"/>
    <property type="evidence" value="ECO:0007669"/>
    <property type="project" value="TreeGrafter"/>
</dbReference>
<gene>
    <name evidence="4" type="ORF">DEBR0S4_08174G</name>
</gene>
<sequence>MSLFRRKAELPIIQVKNLPYNVKASDLYDLFGRFGNVHQVRIGTDNNTRGQAYIIYKNHKSSVLALKKLEGFNFNGRYLVVRQFIPDGGVMAKLRKEVKKEAQAENKEKS</sequence>
<dbReference type="PANTHER" id="PTHR45880">
    <property type="entry name" value="RNA-BINDING MOTIF PROTEIN, X-LINKED 2"/>
    <property type="match status" value="1"/>
</dbReference>
<dbReference type="PROSITE" id="PS50102">
    <property type="entry name" value="RRM"/>
    <property type="match status" value="1"/>
</dbReference>
<reference evidence="4 5" key="1">
    <citation type="submission" date="2019-07" db="EMBL/GenBank/DDBJ databases">
        <authorList>
            <person name="Friedrich A."/>
            <person name="Schacherer J."/>
        </authorList>
    </citation>
    <scope>NUCLEOTIDE SEQUENCE [LARGE SCALE GENOMIC DNA]</scope>
</reference>
<evidence type="ECO:0000313" key="4">
    <source>
        <dbReference type="EMBL" id="VUG19008.1"/>
    </source>
</evidence>
<organism evidence="4 5">
    <name type="scientific">Dekkera bruxellensis</name>
    <name type="common">Brettanomyces custersii</name>
    <dbReference type="NCBI Taxonomy" id="5007"/>
    <lineage>
        <taxon>Eukaryota</taxon>
        <taxon>Fungi</taxon>
        <taxon>Dikarya</taxon>
        <taxon>Ascomycota</taxon>
        <taxon>Saccharomycotina</taxon>
        <taxon>Pichiomycetes</taxon>
        <taxon>Pichiales</taxon>
        <taxon>Pichiaceae</taxon>
        <taxon>Brettanomyces</taxon>
    </lineage>
</organism>
<dbReference type="GO" id="GO:0003723">
    <property type="term" value="F:RNA binding"/>
    <property type="evidence" value="ECO:0007669"/>
    <property type="project" value="UniProtKB-UniRule"/>
</dbReference>
<dbReference type="InterPro" id="IPR012677">
    <property type="entry name" value="Nucleotide-bd_a/b_plait_sf"/>
</dbReference>
<evidence type="ECO:0000256" key="1">
    <source>
        <dbReference type="ARBA" id="ARBA00022884"/>
    </source>
</evidence>
<evidence type="ECO:0000259" key="3">
    <source>
        <dbReference type="PROSITE" id="PS50102"/>
    </source>
</evidence>
<protein>
    <submittedName>
        <fullName evidence="4">DEBR0S4_08174g1_1</fullName>
    </submittedName>
</protein>
<feature type="domain" description="RRM" evidence="3">
    <location>
        <begin position="11"/>
        <end position="86"/>
    </location>
</feature>
<dbReference type="SUPFAM" id="SSF54928">
    <property type="entry name" value="RNA-binding domain, RBD"/>
    <property type="match status" value="1"/>
</dbReference>
<keyword evidence="1 2" id="KW-0694">RNA-binding</keyword>
<proteinExistence type="predicted"/>
<dbReference type="PANTHER" id="PTHR45880:SF1">
    <property type="entry name" value="RNA-BINDING MOTIF PROTEIN, X-LINKED 2"/>
    <property type="match status" value="1"/>
</dbReference>
<evidence type="ECO:0000313" key="5">
    <source>
        <dbReference type="Proteomes" id="UP000478008"/>
    </source>
</evidence>